<dbReference type="STRING" id="1302690.BUE76_20530"/>
<dbReference type="RefSeq" id="WP_073044382.1">
    <property type="nucleotide sequence ID" value="NZ_FQUO01000010.1"/>
</dbReference>
<organism evidence="2 3">
    <name type="scientific">Cnuella takakiae</name>
    <dbReference type="NCBI Taxonomy" id="1302690"/>
    <lineage>
        <taxon>Bacteria</taxon>
        <taxon>Pseudomonadati</taxon>
        <taxon>Bacteroidota</taxon>
        <taxon>Chitinophagia</taxon>
        <taxon>Chitinophagales</taxon>
        <taxon>Chitinophagaceae</taxon>
        <taxon>Cnuella</taxon>
    </lineage>
</organism>
<gene>
    <name evidence="2" type="ORF">SAMN05444008_110189</name>
</gene>
<evidence type="ECO:0000256" key="1">
    <source>
        <dbReference type="SAM" id="Phobius"/>
    </source>
</evidence>
<keyword evidence="1" id="KW-0812">Transmembrane</keyword>
<dbReference type="AlphaFoldDB" id="A0A1M5DDN5"/>
<reference evidence="2 3" key="1">
    <citation type="submission" date="2016-11" db="EMBL/GenBank/DDBJ databases">
        <authorList>
            <person name="Jaros S."/>
            <person name="Januszkiewicz K."/>
            <person name="Wedrychowicz H."/>
        </authorList>
    </citation>
    <scope>NUCLEOTIDE SEQUENCE [LARGE SCALE GENOMIC DNA]</scope>
    <source>
        <strain evidence="2 3">DSM 26897</strain>
    </source>
</reference>
<protein>
    <submittedName>
        <fullName evidence="2">Uncharacterized protein</fullName>
    </submittedName>
</protein>
<dbReference type="OrthoDB" id="666360at2"/>
<keyword evidence="3" id="KW-1185">Reference proteome</keyword>
<feature type="transmembrane region" description="Helical" evidence="1">
    <location>
        <begin position="25"/>
        <end position="48"/>
    </location>
</feature>
<keyword evidence="1" id="KW-0472">Membrane</keyword>
<dbReference type="Proteomes" id="UP000184368">
    <property type="component" value="Unassembled WGS sequence"/>
</dbReference>
<proteinExistence type="predicted"/>
<accession>A0A1M5DDN5</accession>
<evidence type="ECO:0000313" key="3">
    <source>
        <dbReference type="Proteomes" id="UP000184368"/>
    </source>
</evidence>
<name>A0A1M5DDN5_9BACT</name>
<dbReference type="EMBL" id="FQUO01000010">
    <property type="protein sequence ID" value="SHF65109.1"/>
    <property type="molecule type" value="Genomic_DNA"/>
</dbReference>
<sequence length="163" mass="18724">MASRIEQISHPLDLDEKLNLHHKGWIIQPVGKVLLVGLMVMGLLGLFGEGLLSQQQVRQGTTQLSYEKFFRQYGEMELKVQQAGVSGRSAISFPLDYINHLQVTQVLPQPESTFIRDGQLWYVFQADQNLQVTFYIRPQTRGNLHGSVYVNEDNIPIHHFFYP</sequence>
<evidence type="ECO:0000313" key="2">
    <source>
        <dbReference type="EMBL" id="SHF65109.1"/>
    </source>
</evidence>
<keyword evidence="1" id="KW-1133">Transmembrane helix</keyword>